<evidence type="ECO:0000313" key="1">
    <source>
        <dbReference type="EMBL" id="PKV10512.1"/>
    </source>
</evidence>
<protein>
    <submittedName>
        <fullName evidence="1">Uncharacterized protein</fullName>
    </submittedName>
</protein>
<dbReference type="EMBL" id="PHKW01000064">
    <property type="protein sequence ID" value="PKV14800.1"/>
    <property type="molecule type" value="Genomic_DNA"/>
</dbReference>
<proteinExistence type="predicted"/>
<feature type="non-terminal residue" evidence="1">
    <location>
        <position position="1"/>
    </location>
</feature>
<keyword evidence="4" id="KW-1185">Reference proteome</keyword>
<evidence type="ECO:0000313" key="4">
    <source>
        <dbReference type="Proteomes" id="UP000233748"/>
    </source>
</evidence>
<dbReference type="Proteomes" id="UP000233720">
    <property type="component" value="Unassembled WGS sequence"/>
</dbReference>
<accession>A0A2N3RDF0</accession>
<name>A0A2N3RDF0_9XANT</name>
<dbReference type="EMBL" id="PHKV01000078">
    <property type="protein sequence ID" value="PKV10512.1"/>
    <property type="molecule type" value="Genomic_DNA"/>
</dbReference>
<sequence>QVSFGTAWDASGYASGAKANGNYLGVVEQSGLFAGNGGYHVTAGNVNLIGGAITSTNANNSELTADALTFTDLKNRMDYSTVSAAISGGIGSTGEGATDADGNPTQPSVGDQFKNIGSNIVNGNYGEANYSSFSPGVPVMQNGSDTTLTRATLTEGNIKIGGKTT</sequence>
<comment type="caution">
    <text evidence="1">The sequence shown here is derived from an EMBL/GenBank/DDBJ whole genome shotgun (WGS) entry which is preliminary data.</text>
</comment>
<evidence type="ECO:0000313" key="2">
    <source>
        <dbReference type="EMBL" id="PKV14800.1"/>
    </source>
</evidence>
<organism evidence="1 3">
    <name type="scientific">Xanthomonas prunicola</name>
    <dbReference type="NCBI Taxonomy" id="2053930"/>
    <lineage>
        <taxon>Bacteria</taxon>
        <taxon>Pseudomonadati</taxon>
        <taxon>Pseudomonadota</taxon>
        <taxon>Gammaproteobacteria</taxon>
        <taxon>Lysobacterales</taxon>
        <taxon>Lysobacteraceae</taxon>
        <taxon>Xanthomonas</taxon>
    </lineage>
</organism>
<reference evidence="3 4" key="1">
    <citation type="submission" date="2017-11" db="EMBL/GenBank/DDBJ databases">
        <title>Xanthomonas prunicola sp. nov., a novel pathogen that affects nectarine (Prunus persica var. nectarine) trees.</title>
        <authorList>
            <person name="Lopez M."/>
            <person name="Lopez-Soriano P."/>
            <person name="Garita-Cambronero J."/>
            <person name="Beltran C."/>
            <person name="Taghouti G."/>
            <person name="Portier P."/>
            <person name="Cubero J."/>
            <person name="Fischer-Le Saux M."/>
            <person name="Marco-Noales E."/>
        </authorList>
    </citation>
    <scope>NUCLEOTIDE SEQUENCE [LARGE SCALE GENOMIC DNA]</scope>
    <source>
        <strain evidence="1 3">CFBP8353</strain>
        <strain evidence="2 4">CFBP8354</strain>
    </source>
</reference>
<dbReference type="Proteomes" id="UP000233748">
    <property type="component" value="Unassembled WGS sequence"/>
</dbReference>
<dbReference type="RefSeq" id="WP_133125725.1">
    <property type="nucleotide sequence ID" value="NZ_PHKV01000078.1"/>
</dbReference>
<dbReference type="AlphaFoldDB" id="A0A2N3RDF0"/>
<evidence type="ECO:0000313" key="3">
    <source>
        <dbReference type="Proteomes" id="UP000233720"/>
    </source>
</evidence>
<feature type="non-terminal residue" evidence="1">
    <location>
        <position position="165"/>
    </location>
</feature>
<gene>
    <name evidence="1" type="ORF">XpruCFBP8353_23115</name>
    <name evidence="2" type="ORF">XpruCFBP8354_23075</name>
</gene>